<gene>
    <name evidence="1" type="ORF">L873DRAFT_1803993</name>
</gene>
<evidence type="ECO:0000313" key="2">
    <source>
        <dbReference type="Proteomes" id="UP000276215"/>
    </source>
</evidence>
<reference evidence="1 2" key="1">
    <citation type="journal article" date="2018" name="Nat. Ecol. Evol.">
        <title>Pezizomycetes genomes reveal the molecular basis of ectomycorrhizal truffle lifestyle.</title>
        <authorList>
            <person name="Murat C."/>
            <person name="Payen T."/>
            <person name="Noel B."/>
            <person name="Kuo A."/>
            <person name="Morin E."/>
            <person name="Chen J."/>
            <person name="Kohler A."/>
            <person name="Krizsan K."/>
            <person name="Balestrini R."/>
            <person name="Da Silva C."/>
            <person name="Montanini B."/>
            <person name="Hainaut M."/>
            <person name="Levati E."/>
            <person name="Barry K.W."/>
            <person name="Belfiori B."/>
            <person name="Cichocki N."/>
            <person name="Clum A."/>
            <person name="Dockter R.B."/>
            <person name="Fauchery L."/>
            <person name="Guy J."/>
            <person name="Iotti M."/>
            <person name="Le Tacon F."/>
            <person name="Lindquist E.A."/>
            <person name="Lipzen A."/>
            <person name="Malagnac F."/>
            <person name="Mello A."/>
            <person name="Molinier V."/>
            <person name="Miyauchi S."/>
            <person name="Poulain J."/>
            <person name="Riccioni C."/>
            <person name="Rubini A."/>
            <person name="Sitrit Y."/>
            <person name="Splivallo R."/>
            <person name="Traeger S."/>
            <person name="Wang M."/>
            <person name="Zifcakova L."/>
            <person name="Wipf D."/>
            <person name="Zambonelli A."/>
            <person name="Paolocci F."/>
            <person name="Nowrousian M."/>
            <person name="Ottonello S."/>
            <person name="Baldrian P."/>
            <person name="Spatafora J.W."/>
            <person name="Henrissat B."/>
            <person name="Nagy L.G."/>
            <person name="Aury J.M."/>
            <person name="Wincker P."/>
            <person name="Grigoriev I.V."/>
            <person name="Bonfante P."/>
            <person name="Martin F.M."/>
        </authorList>
    </citation>
    <scope>NUCLEOTIDE SEQUENCE [LARGE SCALE GENOMIC DNA]</scope>
    <source>
        <strain evidence="1 2">120613-1</strain>
    </source>
</reference>
<sequence>MSTSPYFDGSTSIVRYDVQRAGSVRPGVTSYTRERDFPRATYTGGVGYSSRGSDYAYDPYDLALAEQRELEEIRLAEYRRDGYSRGGPATIITNGAGNMRGGKTVYLTSGRSGMNGYPPAGYTAGVRTVNVARSGPVIHRALPKYTNQLVDYGYDDYADGYDRMPIQAIRVPASSGGRVRRYPTIYDNQRGFGTPCGYENDCREQLVRIPASRAFTSKRYY</sequence>
<proteinExistence type="predicted"/>
<dbReference type="OrthoDB" id="5380417at2759"/>
<dbReference type="Proteomes" id="UP000276215">
    <property type="component" value="Unassembled WGS sequence"/>
</dbReference>
<name>A0A3N4JVB1_9PEZI</name>
<dbReference type="EMBL" id="ML120375">
    <property type="protein sequence ID" value="RPB01118.1"/>
    <property type="molecule type" value="Genomic_DNA"/>
</dbReference>
<evidence type="ECO:0000313" key="1">
    <source>
        <dbReference type="EMBL" id="RPB01118.1"/>
    </source>
</evidence>
<accession>A0A3N4JVB1</accession>
<protein>
    <submittedName>
        <fullName evidence="1">Uncharacterized protein</fullName>
    </submittedName>
</protein>
<dbReference type="AlphaFoldDB" id="A0A3N4JVB1"/>
<organism evidence="1 2">
    <name type="scientific">Choiromyces venosus 120613-1</name>
    <dbReference type="NCBI Taxonomy" id="1336337"/>
    <lineage>
        <taxon>Eukaryota</taxon>
        <taxon>Fungi</taxon>
        <taxon>Dikarya</taxon>
        <taxon>Ascomycota</taxon>
        <taxon>Pezizomycotina</taxon>
        <taxon>Pezizomycetes</taxon>
        <taxon>Pezizales</taxon>
        <taxon>Tuberaceae</taxon>
        <taxon>Choiromyces</taxon>
    </lineage>
</organism>
<keyword evidence="2" id="KW-1185">Reference proteome</keyword>